<gene>
    <name evidence="2" type="ORF">SCL_2497</name>
</gene>
<feature type="compositionally biased region" description="Gly residues" evidence="1">
    <location>
        <begin position="494"/>
        <end position="506"/>
    </location>
</feature>
<proteinExistence type="predicted"/>
<evidence type="ECO:0000313" key="3">
    <source>
        <dbReference type="Proteomes" id="UP000243180"/>
    </source>
</evidence>
<organism evidence="2 3">
    <name type="scientific">Sulfuricaulis limicola</name>
    <dbReference type="NCBI Taxonomy" id="1620215"/>
    <lineage>
        <taxon>Bacteria</taxon>
        <taxon>Pseudomonadati</taxon>
        <taxon>Pseudomonadota</taxon>
        <taxon>Gammaproteobacteria</taxon>
        <taxon>Acidiferrobacterales</taxon>
        <taxon>Acidiferrobacteraceae</taxon>
        <taxon>Sulfuricaulis</taxon>
    </lineage>
</organism>
<name>A0A1B4XJ05_9GAMM</name>
<feature type="compositionally biased region" description="Basic and acidic residues" evidence="1">
    <location>
        <begin position="439"/>
        <end position="450"/>
    </location>
</feature>
<dbReference type="RefSeq" id="WP_148665091.1">
    <property type="nucleotide sequence ID" value="NZ_AP014879.1"/>
</dbReference>
<keyword evidence="3" id="KW-1185">Reference proteome</keyword>
<evidence type="ECO:0000313" key="2">
    <source>
        <dbReference type="EMBL" id="BAV34774.1"/>
    </source>
</evidence>
<protein>
    <submittedName>
        <fullName evidence="2">Uncharacterized protein</fullName>
    </submittedName>
</protein>
<accession>A0A1B4XJ05</accession>
<dbReference type="OrthoDB" id="9146762at2"/>
<sequence>MNNKQIVLHFPLTGGGPDQGPNDSGLEHFMGNVPKHIARECAQNSIDAARRTSSPKKVRLEFTLHQIPVNKLPGLHDLKKSVIPACREYYSRDPKAKRYCETALKVLAGDTVPVLRISDYETTGLNGSDIDRNGQWYSLVKSSGVSSKDVGSAGSFGIGKHAPFAASAVRTVYYTTRTDNSNVAFQGVSKWWSHENHDKKVTQGTGFIGLFDRSTEACRAIRNADDIPSVFTRAEPGTDIWIPGFVAEDGWEDETIKHLLTNFWLAIYKGDIEFQVNGQRLFRENLKSLLDKYSTHDDFNAHHYYQALTSEDSVSASEKFPFIGEMRLYLLASDDEQLPKNVQGMRKTGMVIIEKRRFTCRRHYAGVLLCQNEEGNSFLRSIEPPRHDDWERERITERGGKKALDSMWNWVRKNVQDLNPKPTSEAVDVPNLSRYLPDFPDKDTKQKEGEPGLESKPFSGEIPVTETPGKPPKAADKGGGDEPGEGVKGKKETGGGGAGGRGGGEKYPGPEIVKPVHLRAIRISDRKYRIIARSETAERGNLLLQVVNDDGSLDPAELSTVTRDGKLVELEHNTIKDVELSAGKPAVFEVELGMAIPITLSGTIRLEQAP</sequence>
<feature type="compositionally biased region" description="Basic and acidic residues" evidence="1">
    <location>
        <begin position="473"/>
        <end position="493"/>
    </location>
</feature>
<dbReference type="AlphaFoldDB" id="A0A1B4XJ05"/>
<feature type="region of interest" description="Disordered" evidence="1">
    <location>
        <begin position="418"/>
        <end position="511"/>
    </location>
</feature>
<dbReference type="InParanoid" id="A0A1B4XJ05"/>
<dbReference type="Proteomes" id="UP000243180">
    <property type="component" value="Chromosome"/>
</dbReference>
<evidence type="ECO:0000256" key="1">
    <source>
        <dbReference type="SAM" id="MobiDB-lite"/>
    </source>
</evidence>
<reference evidence="2 3" key="1">
    <citation type="submission" date="2015-05" db="EMBL/GenBank/DDBJ databases">
        <title>Complete genome sequence of a sulfur-oxidizing gammaproteobacterium strain HA5.</title>
        <authorList>
            <person name="Miura A."/>
            <person name="Kojima H."/>
            <person name="Fukui M."/>
        </authorList>
    </citation>
    <scope>NUCLEOTIDE SEQUENCE [LARGE SCALE GENOMIC DNA]</scope>
    <source>
        <strain evidence="2 3">HA5</strain>
    </source>
</reference>
<dbReference type="EMBL" id="AP014879">
    <property type="protein sequence ID" value="BAV34774.1"/>
    <property type="molecule type" value="Genomic_DNA"/>
</dbReference>
<dbReference type="KEGG" id="slim:SCL_2497"/>